<reference evidence="2 3" key="1">
    <citation type="submission" date="2020-03" db="EMBL/GenBank/DDBJ databases">
        <title>Genomic Encyclopedia of Type Strains, Phase III (KMG-III): the genomes of soil and plant-associated and newly described type strains.</title>
        <authorList>
            <person name="Whitman W."/>
        </authorList>
    </citation>
    <scope>NUCLEOTIDE SEQUENCE [LARGE SCALE GENOMIC DNA]</scope>
    <source>
        <strain evidence="2 3">CECT 8804</strain>
    </source>
</reference>
<name>A0ABX0TNY1_9SPHN</name>
<dbReference type="EMBL" id="JAAOZC010000002">
    <property type="protein sequence ID" value="NIJ07243.1"/>
    <property type="molecule type" value="Genomic_DNA"/>
</dbReference>
<protein>
    <submittedName>
        <fullName evidence="2">Prophage DNA circulation protein</fullName>
    </submittedName>
</protein>
<sequence length="439" mass="44908">MSLLANGLLPASFRGAPFAVEQDETGGGRRIALHTYPGRDVPWAEDMGRAPRVFRFRGFIVDGDVVFLGGPIQLQRLLLLAALEKAGPGTLTHPSLGVLNVSVRNFSMGQDLGAGRMSRVDVEFVESGKKSFPSLLSSGSGLLSAATLSKVALAVDLVRAAVLASGALGQNSDSAATSAVLADQISAAATDATSLIKLTAFLPGDNGRYAAGANSGYLASNSYAGSTDIASLIADASARRVAVGAAAAAVQSAIETVGETTTYSDIAGAISALVDALLAACADPADAIRLLTGLLAFDPTISEAQSATGGAIVTAFRRAVGTALAKAGGLYQPSSYEDAFNILTTISATLDDLATAAADNGDDASFNALRALRVQSVQDLRARGAQLARVRIFAVAMPSPALHLAQRFYGDAARADQLIAETKAQHPLFLPTTMTALAA</sequence>
<accession>A0ABX0TNY1</accession>
<proteinExistence type="predicted"/>
<feature type="domain" description="DNA circulation N-terminal" evidence="1">
    <location>
        <begin position="9"/>
        <end position="100"/>
    </location>
</feature>
<keyword evidence="3" id="KW-1185">Reference proteome</keyword>
<dbReference type="Proteomes" id="UP000727456">
    <property type="component" value="Unassembled WGS sequence"/>
</dbReference>
<comment type="caution">
    <text evidence="2">The sequence shown here is derived from an EMBL/GenBank/DDBJ whole genome shotgun (WGS) entry which is preliminary data.</text>
</comment>
<evidence type="ECO:0000313" key="2">
    <source>
        <dbReference type="EMBL" id="NIJ07243.1"/>
    </source>
</evidence>
<evidence type="ECO:0000313" key="3">
    <source>
        <dbReference type="Proteomes" id="UP000727456"/>
    </source>
</evidence>
<dbReference type="Pfam" id="PF07157">
    <property type="entry name" value="DNA_circ_N"/>
    <property type="match status" value="1"/>
</dbReference>
<dbReference type="InterPro" id="IPR009826">
    <property type="entry name" value="DNA_circ_N"/>
</dbReference>
<gene>
    <name evidence="2" type="ORF">FHS31_000839</name>
</gene>
<evidence type="ECO:0000259" key="1">
    <source>
        <dbReference type="Pfam" id="PF07157"/>
    </source>
</evidence>
<dbReference type="RefSeq" id="WP_167072124.1">
    <property type="nucleotide sequence ID" value="NZ_JAAOZC010000002.1"/>
</dbReference>
<organism evidence="2 3">
    <name type="scientific">Sphingomonas vulcanisoli</name>
    <dbReference type="NCBI Taxonomy" id="1658060"/>
    <lineage>
        <taxon>Bacteria</taxon>
        <taxon>Pseudomonadati</taxon>
        <taxon>Pseudomonadota</taxon>
        <taxon>Alphaproteobacteria</taxon>
        <taxon>Sphingomonadales</taxon>
        <taxon>Sphingomonadaceae</taxon>
        <taxon>Sphingomonas</taxon>
    </lineage>
</organism>